<dbReference type="Gene3D" id="2.120.10.80">
    <property type="entry name" value="Kelch-type beta propeller"/>
    <property type="match status" value="2"/>
</dbReference>
<gene>
    <name evidence="4" type="ORF">F8M41_022596</name>
</gene>
<evidence type="ECO:0000256" key="2">
    <source>
        <dbReference type="ARBA" id="ARBA00022737"/>
    </source>
</evidence>
<dbReference type="OrthoDB" id="432528at2759"/>
<name>A0A8H4EI05_GIGMA</name>
<keyword evidence="3" id="KW-0472">Membrane</keyword>
<keyword evidence="3" id="KW-0812">Transmembrane</keyword>
<dbReference type="SUPFAM" id="SSF117281">
    <property type="entry name" value="Kelch motif"/>
    <property type="match status" value="1"/>
</dbReference>
<dbReference type="Pfam" id="PF24681">
    <property type="entry name" value="Kelch_KLHDC2_KLHL20_DRC7"/>
    <property type="match status" value="1"/>
</dbReference>
<evidence type="ECO:0000313" key="4">
    <source>
        <dbReference type="EMBL" id="KAF0487211.1"/>
    </source>
</evidence>
<dbReference type="PANTHER" id="PTHR46093:SF18">
    <property type="entry name" value="FIBRONECTIN TYPE-III DOMAIN-CONTAINING PROTEIN"/>
    <property type="match status" value="1"/>
</dbReference>
<reference evidence="4 5" key="1">
    <citation type="journal article" date="2019" name="Environ. Microbiol.">
        <title>At the nexus of three kingdoms: the genome of the mycorrhizal fungus Gigaspora margarita provides insights into plant, endobacterial and fungal interactions.</title>
        <authorList>
            <person name="Venice F."/>
            <person name="Ghignone S."/>
            <person name="Salvioli di Fossalunga A."/>
            <person name="Amselem J."/>
            <person name="Novero M."/>
            <person name="Xianan X."/>
            <person name="Sedzielewska Toro K."/>
            <person name="Morin E."/>
            <person name="Lipzen A."/>
            <person name="Grigoriev I.V."/>
            <person name="Henrissat B."/>
            <person name="Martin F.M."/>
            <person name="Bonfante P."/>
        </authorList>
    </citation>
    <scope>NUCLEOTIDE SEQUENCE [LARGE SCALE GENOMIC DNA]</scope>
    <source>
        <strain evidence="4 5">BEG34</strain>
    </source>
</reference>
<protein>
    <submittedName>
        <fullName evidence="4">Galactose oxidase</fullName>
    </submittedName>
</protein>
<dbReference type="InterPro" id="IPR015915">
    <property type="entry name" value="Kelch-typ_b-propeller"/>
</dbReference>
<dbReference type="PANTHER" id="PTHR46093">
    <property type="entry name" value="ACYL-COA-BINDING DOMAIN-CONTAINING PROTEIN 5"/>
    <property type="match status" value="1"/>
</dbReference>
<feature type="transmembrane region" description="Helical" evidence="3">
    <location>
        <begin position="7"/>
        <end position="25"/>
    </location>
</feature>
<accession>A0A8H4EI05</accession>
<keyword evidence="5" id="KW-1185">Reference proteome</keyword>
<evidence type="ECO:0000313" key="5">
    <source>
        <dbReference type="Proteomes" id="UP000439903"/>
    </source>
</evidence>
<comment type="caution">
    <text evidence="4">The sequence shown here is derived from an EMBL/GenBank/DDBJ whole genome shotgun (WGS) entry which is preliminary data.</text>
</comment>
<keyword evidence="2" id="KW-0677">Repeat</keyword>
<sequence length="431" mass="47792">MLIHSLFIIHILNIISSVLVVGQFMPQQRFLQTSVLDNDRVRWYILGGNYDTQSTSDLSEVLYLDLSKPFNTSLPPWNRDLSTIPFAIELSTACITSSSIFLIGGEMHDPTTQILSPLPPPVLTLNLTNYNWTIPNITGMNNSFLGRQTLQAVIDDSGKIFLNGGINFTDHIKLTGTIFGDMNILDTNTMTWSTLPIQSIPMTGYTATLIKTGEILYIGGESENTPPGTLIDINQIHKFNTKSLIWSTMPTNGDKISNRFRHSAVLTQNGTIIIFGGQSSTNYIQAPPDLVMLDTNVYPMKWRALNVSPTNAPPSLTCHSATLFDNFMIIAFGKITVASGGSGKLNSQIYVFDTLNNEWVTSTNRTSNSTNLNNKSTNIISNSQIPVVIILFIVIGLIIFFTIAGALIYRKYRNYIMEKKSTESFHDLLAT</sequence>
<evidence type="ECO:0000256" key="1">
    <source>
        <dbReference type="ARBA" id="ARBA00022441"/>
    </source>
</evidence>
<evidence type="ECO:0000256" key="3">
    <source>
        <dbReference type="SAM" id="Phobius"/>
    </source>
</evidence>
<feature type="transmembrane region" description="Helical" evidence="3">
    <location>
        <begin position="385"/>
        <end position="409"/>
    </location>
</feature>
<dbReference type="AlphaFoldDB" id="A0A8H4EI05"/>
<keyword evidence="1" id="KW-0880">Kelch repeat</keyword>
<dbReference type="EMBL" id="WTPW01000703">
    <property type="protein sequence ID" value="KAF0487211.1"/>
    <property type="molecule type" value="Genomic_DNA"/>
</dbReference>
<dbReference type="Proteomes" id="UP000439903">
    <property type="component" value="Unassembled WGS sequence"/>
</dbReference>
<proteinExistence type="predicted"/>
<keyword evidence="3" id="KW-1133">Transmembrane helix</keyword>
<organism evidence="4 5">
    <name type="scientific">Gigaspora margarita</name>
    <dbReference type="NCBI Taxonomy" id="4874"/>
    <lineage>
        <taxon>Eukaryota</taxon>
        <taxon>Fungi</taxon>
        <taxon>Fungi incertae sedis</taxon>
        <taxon>Mucoromycota</taxon>
        <taxon>Glomeromycotina</taxon>
        <taxon>Glomeromycetes</taxon>
        <taxon>Diversisporales</taxon>
        <taxon>Gigasporaceae</taxon>
        <taxon>Gigaspora</taxon>
    </lineage>
</organism>